<name>A0A9Q9EKZ6_9PEZI</name>
<keyword evidence="2" id="KW-0812">Transmembrane</keyword>
<feature type="compositionally biased region" description="Polar residues" evidence="1">
    <location>
        <begin position="257"/>
        <end position="284"/>
    </location>
</feature>
<evidence type="ECO:0000256" key="2">
    <source>
        <dbReference type="SAM" id="Phobius"/>
    </source>
</evidence>
<feature type="compositionally biased region" description="Polar residues" evidence="1">
    <location>
        <begin position="23"/>
        <end position="33"/>
    </location>
</feature>
<dbReference type="OrthoDB" id="21678at2759"/>
<protein>
    <submittedName>
        <fullName evidence="3">Uncharacterized protein</fullName>
    </submittedName>
</protein>
<feature type="compositionally biased region" description="Basic and acidic residues" evidence="1">
    <location>
        <begin position="296"/>
        <end position="306"/>
    </location>
</feature>
<dbReference type="AlphaFoldDB" id="A0A9Q9EKZ6"/>
<feature type="region of interest" description="Disordered" evidence="1">
    <location>
        <begin position="1"/>
        <end position="33"/>
    </location>
</feature>
<feature type="compositionally biased region" description="Basic and acidic residues" evidence="1">
    <location>
        <begin position="317"/>
        <end position="349"/>
    </location>
</feature>
<keyword evidence="2" id="KW-0472">Membrane</keyword>
<keyword evidence="2" id="KW-1133">Transmembrane helix</keyword>
<evidence type="ECO:0000313" key="4">
    <source>
        <dbReference type="Proteomes" id="UP001056384"/>
    </source>
</evidence>
<evidence type="ECO:0000313" key="3">
    <source>
        <dbReference type="EMBL" id="USW55306.1"/>
    </source>
</evidence>
<feature type="region of interest" description="Disordered" evidence="1">
    <location>
        <begin position="237"/>
        <end position="367"/>
    </location>
</feature>
<reference evidence="3" key="1">
    <citation type="submission" date="2022-06" db="EMBL/GenBank/DDBJ databases">
        <title>Complete genome sequences of two strains of the flax pathogen Septoria linicola.</title>
        <authorList>
            <person name="Lapalu N."/>
            <person name="Simon A."/>
            <person name="Demenou B."/>
            <person name="Paumier D."/>
            <person name="Guillot M.-P."/>
            <person name="Gout L."/>
            <person name="Valade R."/>
        </authorList>
    </citation>
    <scope>NUCLEOTIDE SEQUENCE</scope>
    <source>
        <strain evidence="3">SE15195</strain>
    </source>
</reference>
<dbReference type="Proteomes" id="UP001056384">
    <property type="component" value="Chromosome 7"/>
</dbReference>
<dbReference type="EMBL" id="CP099424">
    <property type="protein sequence ID" value="USW55306.1"/>
    <property type="molecule type" value="Genomic_DNA"/>
</dbReference>
<feature type="compositionally biased region" description="Basic residues" evidence="1">
    <location>
        <begin position="240"/>
        <end position="250"/>
    </location>
</feature>
<organism evidence="3 4">
    <name type="scientific">Septoria linicola</name>
    <dbReference type="NCBI Taxonomy" id="215465"/>
    <lineage>
        <taxon>Eukaryota</taxon>
        <taxon>Fungi</taxon>
        <taxon>Dikarya</taxon>
        <taxon>Ascomycota</taxon>
        <taxon>Pezizomycotina</taxon>
        <taxon>Dothideomycetes</taxon>
        <taxon>Dothideomycetidae</taxon>
        <taxon>Mycosphaerellales</taxon>
        <taxon>Mycosphaerellaceae</taxon>
        <taxon>Septoria</taxon>
    </lineage>
</organism>
<feature type="transmembrane region" description="Helical" evidence="2">
    <location>
        <begin position="200"/>
        <end position="223"/>
    </location>
</feature>
<feature type="compositionally biased region" description="Basic and acidic residues" evidence="1">
    <location>
        <begin position="478"/>
        <end position="488"/>
    </location>
</feature>
<accession>A0A9Q9EKZ6</accession>
<evidence type="ECO:0000256" key="1">
    <source>
        <dbReference type="SAM" id="MobiDB-lite"/>
    </source>
</evidence>
<feature type="region of interest" description="Disordered" evidence="1">
    <location>
        <begin position="394"/>
        <end position="519"/>
    </location>
</feature>
<gene>
    <name evidence="3" type="ORF">Slin15195_G086250</name>
</gene>
<proteinExistence type="predicted"/>
<sequence length="519" mass="57089">MAPTPTAQTEDAPAADTAEVRQGPSSSINSPSCQLSDKVLSTSYATPQGPLSPEAILRLLRNQICNDAKCEAPDAINRDAVVVARDDFSIYKKCEISVGLANGLEGYVFRQTEPIGELQNECSESIDNMIDEIGGVAKECWWVGSHKNQVYQAGFRHLNPIGNNSLHMQNNTKIVRFLADAAPSTDVEVKHKGKTPKGTIPIVVGVVGGVILIILSLVIFLIWKRNKRERQRWRAALERRARRKAKKHGHGGGPTASGHSTTLLGSLTGNKSWNPLGNAYNQTAALPPDESQTSSESRESKEKEKIPVTNETVAAGLHDEAIARRLQKKYDAAHERAIQGPDADRDTRRQSPQPPGYDAVNSGNAMDMVQGPQANRISHFAPSLGPDRFRCSDVTREEEIPPLPPPPTRDGPSSPKSPIKDWHDAEEYASYEPPQQSPPRNIRSPTGWRNALDDRALDNYTTPPDRPLPARPLRSPKPWRDAFDDRAMDGYIPPEKLLPERPSVKSPPGWRPSDDDGDE</sequence>
<keyword evidence="4" id="KW-1185">Reference proteome</keyword>